<keyword evidence="1" id="KW-1133">Transmembrane helix</keyword>
<feature type="transmembrane region" description="Helical" evidence="1">
    <location>
        <begin position="12"/>
        <end position="31"/>
    </location>
</feature>
<evidence type="ECO:0000313" key="2">
    <source>
        <dbReference type="EMBL" id="GMM51793.1"/>
    </source>
</evidence>
<feature type="transmembrane region" description="Helical" evidence="1">
    <location>
        <begin position="64"/>
        <end position="87"/>
    </location>
</feature>
<dbReference type="Proteomes" id="UP001362899">
    <property type="component" value="Unassembled WGS sequence"/>
</dbReference>
<dbReference type="EMBL" id="BTGC01000008">
    <property type="protein sequence ID" value="GMM51793.1"/>
    <property type="molecule type" value="Genomic_DNA"/>
</dbReference>
<protein>
    <recommendedName>
        <fullName evidence="4">Conjugal transfer protein TrbL</fullName>
    </recommendedName>
</protein>
<gene>
    <name evidence="2" type="ORF">DASB73_027560</name>
</gene>
<comment type="caution">
    <text evidence="2">The sequence shown here is derived from an EMBL/GenBank/DDBJ whole genome shotgun (WGS) entry which is preliminary data.</text>
</comment>
<reference evidence="2 3" key="1">
    <citation type="journal article" date="2023" name="Elife">
        <title>Identification of key yeast species and microbe-microbe interactions impacting larval growth of Drosophila in the wild.</title>
        <authorList>
            <person name="Mure A."/>
            <person name="Sugiura Y."/>
            <person name="Maeda R."/>
            <person name="Honda K."/>
            <person name="Sakurai N."/>
            <person name="Takahashi Y."/>
            <person name="Watada M."/>
            <person name="Katoh T."/>
            <person name="Gotoh A."/>
            <person name="Gotoh Y."/>
            <person name="Taniguchi I."/>
            <person name="Nakamura K."/>
            <person name="Hayashi T."/>
            <person name="Katayama T."/>
            <person name="Uemura T."/>
            <person name="Hattori Y."/>
        </authorList>
    </citation>
    <scope>NUCLEOTIDE SEQUENCE [LARGE SCALE GENOMIC DNA]</scope>
    <source>
        <strain evidence="2 3">SB-73</strain>
    </source>
</reference>
<feature type="transmembrane region" description="Helical" evidence="1">
    <location>
        <begin position="38"/>
        <end position="58"/>
    </location>
</feature>
<dbReference type="AlphaFoldDB" id="A0AAV5RM13"/>
<evidence type="ECO:0008006" key="4">
    <source>
        <dbReference type="Google" id="ProtNLM"/>
    </source>
</evidence>
<name>A0AAV5RM13_STABA</name>
<evidence type="ECO:0000256" key="1">
    <source>
        <dbReference type="SAM" id="Phobius"/>
    </source>
</evidence>
<keyword evidence="1" id="KW-0472">Membrane</keyword>
<evidence type="ECO:0000313" key="3">
    <source>
        <dbReference type="Proteomes" id="UP001362899"/>
    </source>
</evidence>
<accession>A0AAV5RM13</accession>
<sequence length="143" mass="15553">MTDLIGTLGSYLGYSMGLLSDFAYSVARSIATGNKDDLIMTLITLIIVYIVFTLVVRIVSTLWILVRILIKISIVGAIVWSAAFVFYNGPSAYQLIVFNACSKFWNAYSSKLQDTLTIPSSMGASYLASYLAAQNVAADQNAL</sequence>
<organism evidence="2 3">
    <name type="scientific">Starmerella bacillaris</name>
    <name type="common">Yeast</name>
    <name type="synonym">Candida zemplinina</name>
    <dbReference type="NCBI Taxonomy" id="1247836"/>
    <lineage>
        <taxon>Eukaryota</taxon>
        <taxon>Fungi</taxon>
        <taxon>Dikarya</taxon>
        <taxon>Ascomycota</taxon>
        <taxon>Saccharomycotina</taxon>
        <taxon>Dipodascomycetes</taxon>
        <taxon>Dipodascales</taxon>
        <taxon>Trichomonascaceae</taxon>
        <taxon>Starmerella</taxon>
    </lineage>
</organism>
<keyword evidence="1" id="KW-0812">Transmembrane</keyword>
<keyword evidence="3" id="KW-1185">Reference proteome</keyword>
<proteinExistence type="predicted"/>